<evidence type="ECO:0000313" key="1">
    <source>
        <dbReference type="EMBL" id="MDJ1495009.1"/>
    </source>
</evidence>
<gene>
    <name evidence="1" type="ORF">QNI19_18870</name>
</gene>
<protein>
    <recommendedName>
        <fullName evidence="3">DUF4240 domain-containing protein</fullName>
    </recommendedName>
</protein>
<accession>A0ABT7CQR6</accession>
<proteinExistence type="predicted"/>
<keyword evidence="2" id="KW-1185">Reference proteome</keyword>
<name>A0ABT7CQR6_9BACT</name>
<dbReference type="RefSeq" id="WP_313998677.1">
    <property type="nucleotide sequence ID" value="NZ_JASJOR010000047.1"/>
</dbReference>
<sequence>MKYWELLSIFSDEKDLLIAIEQKAKTLQILQPLTDRYQVIFSNAECEEYFEKSNKKFFIADGRLYPLRLDDERINVQANIFSINEIFKYYGGSIIEEALEKSSALISTKHNFDSTNI</sequence>
<comment type="caution">
    <text evidence="1">The sequence shown here is derived from an EMBL/GenBank/DDBJ whole genome shotgun (WGS) entry which is preliminary data.</text>
</comment>
<dbReference type="Proteomes" id="UP001228581">
    <property type="component" value="Unassembled WGS sequence"/>
</dbReference>
<evidence type="ECO:0008006" key="3">
    <source>
        <dbReference type="Google" id="ProtNLM"/>
    </source>
</evidence>
<organism evidence="1 2">
    <name type="scientific">Xanthocytophaga flava</name>
    <dbReference type="NCBI Taxonomy" id="3048013"/>
    <lineage>
        <taxon>Bacteria</taxon>
        <taxon>Pseudomonadati</taxon>
        <taxon>Bacteroidota</taxon>
        <taxon>Cytophagia</taxon>
        <taxon>Cytophagales</taxon>
        <taxon>Rhodocytophagaceae</taxon>
        <taxon>Xanthocytophaga</taxon>
    </lineage>
</organism>
<dbReference type="EMBL" id="JASJOT010000012">
    <property type="protein sequence ID" value="MDJ1495009.1"/>
    <property type="molecule type" value="Genomic_DNA"/>
</dbReference>
<reference evidence="1 2" key="1">
    <citation type="submission" date="2023-05" db="EMBL/GenBank/DDBJ databases">
        <authorList>
            <person name="Zhang X."/>
        </authorList>
    </citation>
    <scope>NUCLEOTIDE SEQUENCE [LARGE SCALE GENOMIC DNA]</scope>
    <source>
        <strain evidence="1 2">DM2B3-1</strain>
    </source>
</reference>
<evidence type="ECO:0000313" key="2">
    <source>
        <dbReference type="Proteomes" id="UP001228581"/>
    </source>
</evidence>